<evidence type="ECO:0000313" key="3">
    <source>
        <dbReference type="Proteomes" id="UP000295573"/>
    </source>
</evidence>
<evidence type="ECO:0000259" key="1">
    <source>
        <dbReference type="Pfam" id="PF12973"/>
    </source>
</evidence>
<sequence>MKQQREFIGTEGLPWAEVGDGIAEKILSQDPGDGTLLTRLARWAPGTTAPDVIRHEYVEEVYLLEGELTDLTLGQTFGPGDYACRPPGMPHGPYLTTSGCTMLEIRYSAR</sequence>
<evidence type="ECO:0000313" key="2">
    <source>
        <dbReference type="EMBL" id="TCO52115.1"/>
    </source>
</evidence>
<comment type="caution">
    <text evidence="2">The sequence shown here is derived from an EMBL/GenBank/DDBJ whole genome shotgun (WGS) entry which is preliminary data.</text>
</comment>
<reference evidence="2 3" key="1">
    <citation type="journal article" date="2015" name="Stand. Genomic Sci.">
        <title>Genomic Encyclopedia of Bacterial and Archaeal Type Strains, Phase III: the genomes of soil and plant-associated and newly described type strains.</title>
        <authorList>
            <person name="Whitman W.B."/>
            <person name="Woyke T."/>
            <person name="Klenk H.P."/>
            <person name="Zhou Y."/>
            <person name="Lilburn T.G."/>
            <person name="Beck B.J."/>
            <person name="De Vos P."/>
            <person name="Vandamme P."/>
            <person name="Eisen J.A."/>
            <person name="Garrity G."/>
            <person name="Hugenholtz P."/>
            <person name="Kyrpides N.C."/>
        </authorList>
    </citation>
    <scope>NUCLEOTIDE SEQUENCE [LARGE SCALE GENOMIC DNA]</scope>
    <source>
        <strain evidence="2 3">VKM Ac-2541</strain>
    </source>
</reference>
<name>A0A4R2JCK7_9ACTN</name>
<dbReference type="Proteomes" id="UP000295573">
    <property type="component" value="Unassembled WGS sequence"/>
</dbReference>
<dbReference type="EMBL" id="SLWR01000001">
    <property type="protein sequence ID" value="TCO52115.1"/>
    <property type="molecule type" value="Genomic_DNA"/>
</dbReference>
<dbReference type="InterPro" id="IPR011051">
    <property type="entry name" value="RmlC_Cupin_sf"/>
</dbReference>
<dbReference type="OrthoDB" id="9793147at2"/>
<dbReference type="InterPro" id="IPR014710">
    <property type="entry name" value="RmlC-like_jellyroll"/>
</dbReference>
<protein>
    <submittedName>
        <fullName evidence="2">ChrR-like protein with cupin domain</fullName>
    </submittedName>
</protein>
<dbReference type="AlphaFoldDB" id="A0A4R2JCK7"/>
<dbReference type="InterPro" id="IPR025979">
    <property type="entry name" value="ChrR-like_cupin_dom"/>
</dbReference>
<organism evidence="2 3">
    <name type="scientific">Kribbella antiqua</name>
    <dbReference type="NCBI Taxonomy" id="2512217"/>
    <lineage>
        <taxon>Bacteria</taxon>
        <taxon>Bacillati</taxon>
        <taxon>Actinomycetota</taxon>
        <taxon>Actinomycetes</taxon>
        <taxon>Propionibacteriales</taxon>
        <taxon>Kribbellaceae</taxon>
        <taxon>Kribbella</taxon>
    </lineage>
</organism>
<proteinExistence type="predicted"/>
<dbReference type="RefSeq" id="WP_132144451.1">
    <property type="nucleotide sequence ID" value="NZ_SLWR01000001.1"/>
</dbReference>
<gene>
    <name evidence="2" type="ORF">EV646_1011112</name>
</gene>
<dbReference type="SUPFAM" id="SSF51182">
    <property type="entry name" value="RmlC-like cupins"/>
    <property type="match status" value="1"/>
</dbReference>
<accession>A0A4R2JCK7</accession>
<keyword evidence="3" id="KW-1185">Reference proteome</keyword>
<feature type="domain" description="ChrR-like cupin" evidence="1">
    <location>
        <begin position="4"/>
        <end position="103"/>
    </location>
</feature>
<dbReference type="Gene3D" id="2.60.120.10">
    <property type="entry name" value="Jelly Rolls"/>
    <property type="match status" value="1"/>
</dbReference>
<dbReference type="Pfam" id="PF12973">
    <property type="entry name" value="Cupin_7"/>
    <property type="match status" value="1"/>
</dbReference>